<dbReference type="Proteomes" id="UP000259683">
    <property type="component" value="Segment"/>
</dbReference>
<reference evidence="1" key="2">
    <citation type="submission" date="2021-07" db="EMBL/GenBank/DDBJ databases">
        <title>Giant CbK-like Caulobacter bacteriophages have genetically divergent genomes.</title>
        <authorList>
            <person name="Wilson K."/>
            <person name="Ely B."/>
        </authorList>
    </citation>
    <scope>NUCLEOTIDE SEQUENCE</scope>
</reference>
<protein>
    <submittedName>
        <fullName evidence="1">Uncharacterized protein</fullName>
    </submittedName>
</protein>
<evidence type="ECO:0000313" key="1">
    <source>
        <dbReference type="EMBL" id="AXQ70059.1"/>
    </source>
</evidence>
<keyword evidence="2" id="KW-1185">Reference proteome</keyword>
<dbReference type="EMBL" id="MH588547">
    <property type="protein sequence ID" value="AXQ70059.1"/>
    <property type="molecule type" value="Genomic_DNA"/>
</dbReference>
<organism evidence="1 2">
    <name type="scientific">Caulobacter phage CcrSC</name>
    <dbReference type="NCBI Taxonomy" id="2283272"/>
    <lineage>
        <taxon>Viruses</taxon>
        <taxon>Duplodnaviria</taxon>
        <taxon>Heunggongvirae</taxon>
        <taxon>Uroviricota</taxon>
        <taxon>Caudoviricetes</taxon>
        <taxon>Jeanschmidtviridae</taxon>
        <taxon>Bertelyvirus</taxon>
        <taxon>Bertelyvirus SC</taxon>
    </lineage>
</organism>
<reference evidence="1" key="1">
    <citation type="submission" date="2018-07" db="EMBL/GenBank/DDBJ databases">
        <authorList>
            <person name="Wilson K.M."/>
            <person name="Ely B."/>
        </authorList>
    </citation>
    <scope>NUCLEOTIDE SEQUENCE</scope>
</reference>
<evidence type="ECO:0000313" key="2">
    <source>
        <dbReference type="Proteomes" id="UP000259683"/>
    </source>
</evidence>
<gene>
    <name evidence="1" type="ORF">CcrSC_gp477</name>
</gene>
<accession>A0A385EGW7</accession>
<name>A0A385EGW7_9CAUD</name>
<sequence>MKTTHKLTQEEANLIRTTACKKVGRGRVKLEVNVRADDFGGEGFNMLAMNGQHEMIDTVPWSRFRSRVFPLVDGAAMLDVAIQSSHNDGDGPELLDHVKPVWENGVLVRIEGYQRILWQRAA</sequence>
<proteinExistence type="predicted"/>